<organism evidence="1 2">
    <name type="scientific">Trifolium subterraneum</name>
    <name type="common">Subterranean clover</name>
    <dbReference type="NCBI Taxonomy" id="3900"/>
    <lineage>
        <taxon>Eukaryota</taxon>
        <taxon>Viridiplantae</taxon>
        <taxon>Streptophyta</taxon>
        <taxon>Embryophyta</taxon>
        <taxon>Tracheophyta</taxon>
        <taxon>Spermatophyta</taxon>
        <taxon>Magnoliopsida</taxon>
        <taxon>eudicotyledons</taxon>
        <taxon>Gunneridae</taxon>
        <taxon>Pentapetalae</taxon>
        <taxon>rosids</taxon>
        <taxon>fabids</taxon>
        <taxon>Fabales</taxon>
        <taxon>Fabaceae</taxon>
        <taxon>Papilionoideae</taxon>
        <taxon>50 kb inversion clade</taxon>
        <taxon>NPAAA clade</taxon>
        <taxon>Hologalegina</taxon>
        <taxon>IRL clade</taxon>
        <taxon>Trifolieae</taxon>
        <taxon>Trifolium</taxon>
    </lineage>
</organism>
<sequence length="119" mass="13777">MKFKWSSSFCHNQKNTHSGVPLLNPLVEQTPWGLQLDFVDIIGDLEALIKEKTSWWWNQELQGYNKTTWMQLLGGKDRKVLRDSVLLEDMQVHQIEHDNTKIQLYCEDKSASIEQGGCG</sequence>
<evidence type="ECO:0000313" key="1">
    <source>
        <dbReference type="EMBL" id="GAU22499.1"/>
    </source>
</evidence>
<dbReference type="OrthoDB" id="10463467at2759"/>
<proteinExistence type="predicted"/>
<name>A0A2Z6MUA0_TRISU</name>
<dbReference type="EMBL" id="DF973248">
    <property type="protein sequence ID" value="GAU22499.1"/>
    <property type="molecule type" value="Genomic_DNA"/>
</dbReference>
<keyword evidence="2" id="KW-1185">Reference proteome</keyword>
<reference evidence="2" key="1">
    <citation type="journal article" date="2017" name="Front. Plant Sci.">
        <title>Climate Clever Clovers: New Paradigm to Reduce the Environmental Footprint of Ruminants by Breeding Low Methanogenic Forages Utilizing Haplotype Variation.</title>
        <authorList>
            <person name="Kaur P."/>
            <person name="Appels R."/>
            <person name="Bayer P.E."/>
            <person name="Keeble-Gagnere G."/>
            <person name="Wang J."/>
            <person name="Hirakawa H."/>
            <person name="Shirasawa K."/>
            <person name="Vercoe P."/>
            <person name="Stefanova K."/>
            <person name="Durmic Z."/>
            <person name="Nichols P."/>
            <person name="Revell C."/>
            <person name="Isobe S.N."/>
            <person name="Edwards D."/>
            <person name="Erskine W."/>
        </authorList>
    </citation>
    <scope>NUCLEOTIDE SEQUENCE [LARGE SCALE GENOMIC DNA]</scope>
    <source>
        <strain evidence="2">cv. Daliak</strain>
    </source>
</reference>
<dbReference type="Proteomes" id="UP000242715">
    <property type="component" value="Unassembled WGS sequence"/>
</dbReference>
<evidence type="ECO:0000313" key="2">
    <source>
        <dbReference type="Proteomes" id="UP000242715"/>
    </source>
</evidence>
<accession>A0A2Z6MUA0</accession>
<dbReference type="AlphaFoldDB" id="A0A2Z6MUA0"/>
<gene>
    <name evidence="1" type="ORF">TSUD_296180</name>
</gene>
<protein>
    <submittedName>
        <fullName evidence="1">Uncharacterized protein</fullName>
    </submittedName>
</protein>